<reference evidence="1 2" key="1">
    <citation type="submission" date="2023-07" db="EMBL/GenBank/DDBJ databases">
        <title>Sequencing the genomes of 1000 actinobacteria strains.</title>
        <authorList>
            <person name="Klenk H.-P."/>
        </authorList>
    </citation>
    <scope>NUCLEOTIDE SEQUENCE [LARGE SCALE GENOMIC DNA]</scope>
    <source>
        <strain evidence="1 2">DSM 102162</strain>
    </source>
</reference>
<sequence length="43" mass="5020">MNKWSVLRIKVMELMPRCRRFNLRGDNNHVCGAPTSGRIFAFP</sequence>
<accession>A0ABT9NBZ2</accession>
<keyword evidence="2" id="KW-1185">Reference proteome</keyword>
<organism evidence="1 2">
    <name type="scientific">Arcanobacterium wilhelmae</name>
    <dbReference type="NCBI Taxonomy" id="1803177"/>
    <lineage>
        <taxon>Bacteria</taxon>
        <taxon>Bacillati</taxon>
        <taxon>Actinomycetota</taxon>
        <taxon>Actinomycetes</taxon>
        <taxon>Actinomycetales</taxon>
        <taxon>Actinomycetaceae</taxon>
        <taxon>Arcanobacterium</taxon>
    </lineage>
</organism>
<gene>
    <name evidence="1" type="ORF">J2S49_001315</name>
</gene>
<comment type="caution">
    <text evidence="1">The sequence shown here is derived from an EMBL/GenBank/DDBJ whole genome shotgun (WGS) entry which is preliminary data.</text>
</comment>
<evidence type="ECO:0000313" key="1">
    <source>
        <dbReference type="EMBL" id="MDP9801239.1"/>
    </source>
</evidence>
<evidence type="ECO:0000313" key="2">
    <source>
        <dbReference type="Proteomes" id="UP001235966"/>
    </source>
</evidence>
<protein>
    <submittedName>
        <fullName evidence="1">Uncharacterized protein</fullName>
    </submittedName>
</protein>
<dbReference type="EMBL" id="JAUSQW010000001">
    <property type="protein sequence ID" value="MDP9801239.1"/>
    <property type="molecule type" value="Genomic_DNA"/>
</dbReference>
<name>A0ABT9NBZ2_9ACTO</name>
<dbReference type="Proteomes" id="UP001235966">
    <property type="component" value="Unassembled WGS sequence"/>
</dbReference>
<proteinExistence type="predicted"/>